<organism evidence="1 2">
    <name type="scientific">Smallanthus sonchifolius</name>
    <dbReference type="NCBI Taxonomy" id="185202"/>
    <lineage>
        <taxon>Eukaryota</taxon>
        <taxon>Viridiplantae</taxon>
        <taxon>Streptophyta</taxon>
        <taxon>Embryophyta</taxon>
        <taxon>Tracheophyta</taxon>
        <taxon>Spermatophyta</taxon>
        <taxon>Magnoliopsida</taxon>
        <taxon>eudicotyledons</taxon>
        <taxon>Gunneridae</taxon>
        <taxon>Pentapetalae</taxon>
        <taxon>asterids</taxon>
        <taxon>campanulids</taxon>
        <taxon>Asterales</taxon>
        <taxon>Asteraceae</taxon>
        <taxon>Asteroideae</taxon>
        <taxon>Heliantheae alliance</taxon>
        <taxon>Millerieae</taxon>
        <taxon>Smallanthus</taxon>
    </lineage>
</organism>
<sequence length="191" mass="22244">MIASSSSCYDCLQERVGECLKTIIHANYPEQWSNLLHRVTHNVQDQQVYGALFVLRIVPRKYEFKSDEERIPVYHVVEETFPHLLNIFSRLVKIGNPSIEIADLIKLIYSGHPSIPVPLEGQPSDLELRRSWGWWKVKKWTVHLLNCHYTGFGDLKLQNPKNKAFAQHSQKKLCWKNSEVSPQLAECNPHW</sequence>
<reference evidence="2" key="1">
    <citation type="journal article" date="2022" name="Mol. Ecol. Resour.">
        <title>The genomes of chicory, endive, great burdock and yacon provide insights into Asteraceae palaeo-polyploidization history and plant inulin production.</title>
        <authorList>
            <person name="Fan W."/>
            <person name="Wang S."/>
            <person name="Wang H."/>
            <person name="Wang A."/>
            <person name="Jiang F."/>
            <person name="Liu H."/>
            <person name="Zhao H."/>
            <person name="Xu D."/>
            <person name="Zhang Y."/>
        </authorList>
    </citation>
    <scope>NUCLEOTIDE SEQUENCE [LARGE SCALE GENOMIC DNA]</scope>
    <source>
        <strain evidence="2">cv. Yunnan</strain>
    </source>
</reference>
<dbReference type="Proteomes" id="UP001056120">
    <property type="component" value="Linkage Group LG29"/>
</dbReference>
<protein>
    <submittedName>
        <fullName evidence="1">Uncharacterized protein</fullName>
    </submittedName>
</protein>
<evidence type="ECO:0000313" key="2">
    <source>
        <dbReference type="Proteomes" id="UP001056120"/>
    </source>
</evidence>
<keyword evidence="2" id="KW-1185">Reference proteome</keyword>
<accession>A0ACB8Y3V1</accession>
<comment type="caution">
    <text evidence="1">The sequence shown here is derived from an EMBL/GenBank/DDBJ whole genome shotgun (WGS) entry which is preliminary data.</text>
</comment>
<dbReference type="EMBL" id="CM042046">
    <property type="protein sequence ID" value="KAI3676940.1"/>
    <property type="molecule type" value="Genomic_DNA"/>
</dbReference>
<gene>
    <name evidence="1" type="ORF">L1987_86556</name>
</gene>
<reference evidence="1 2" key="2">
    <citation type="journal article" date="2022" name="Mol. Ecol. Resour.">
        <title>The genomes of chicory, endive, great burdock and yacon provide insights into Asteraceae paleo-polyploidization history and plant inulin production.</title>
        <authorList>
            <person name="Fan W."/>
            <person name="Wang S."/>
            <person name="Wang H."/>
            <person name="Wang A."/>
            <person name="Jiang F."/>
            <person name="Liu H."/>
            <person name="Zhao H."/>
            <person name="Xu D."/>
            <person name="Zhang Y."/>
        </authorList>
    </citation>
    <scope>NUCLEOTIDE SEQUENCE [LARGE SCALE GENOMIC DNA]</scope>
    <source>
        <strain evidence="2">cv. Yunnan</strain>
        <tissue evidence="1">Leaves</tissue>
    </source>
</reference>
<proteinExistence type="predicted"/>
<name>A0ACB8Y3V1_9ASTR</name>
<evidence type="ECO:0000313" key="1">
    <source>
        <dbReference type="EMBL" id="KAI3676940.1"/>
    </source>
</evidence>